<dbReference type="SMART" id="SM00052">
    <property type="entry name" value="EAL"/>
    <property type="match status" value="1"/>
</dbReference>
<dbReference type="Gene3D" id="3.30.70.270">
    <property type="match status" value="1"/>
</dbReference>
<dbReference type="InterPro" id="IPR001633">
    <property type="entry name" value="EAL_dom"/>
</dbReference>
<evidence type="ECO:0000259" key="1">
    <source>
        <dbReference type="PROSITE" id="PS50883"/>
    </source>
</evidence>
<keyword evidence="4" id="KW-1185">Reference proteome</keyword>
<sequence length="585" mass="67762">MTHMEKAEQLLHQQYHCSQALLGAFAEDLGLELKTALKISSCFGAGMRQGSVCGCITASLMVLGMKLGFYDSQDREMEVYGNQKTDAFLKAFRQKMNGKTNCRDILGKDVSKPEDLALVRKEGLILQKCPQALRAAIGILEQILADYFQDVRESSMELAEIPDNELQGVLKRMGRVRRFRRHVRELIVESSKEIAFIQFDIRKFKIINDLYGERFGDEILDFIIRKLKAFCQNKQLFVNLRSDVFMVVMQFDREEELTDWIRSLDTTICSYKNIKLQMSYGIYVVEDRGMELRQMEDRAAMARKAVKKNVLTNITFYKKQYKESLYTRKFIEENIQTAIMQRQFIMYLQPKYSIVKNKIIGAEALVRWNNPERGMIYPDQFIPIIEENGFVKKVDYYIWEEACCFLKRCKNAGLDVCPISVNMSRIHLVDDECVEVLNGLIQKYQIPKEMLELEITESADTQEIGMKVLQLKEDGFTLLMDDFGSGYSSLNILLETPFDMIKLDKKFMENMMVSGKGRLILEQVVGMVSKLELGLLAEGVETKEQIEMLKSIGCDQVQGYFYAKPMPQEEFFELLKKQNRRQHIG</sequence>
<protein>
    <submittedName>
        <fullName evidence="3">C_GCAxxG_C_C family protein</fullName>
    </submittedName>
</protein>
<organism evidence="3 4">
    <name type="scientific">Eubacterium plexicaudatum ASF492</name>
    <dbReference type="NCBI Taxonomy" id="1235802"/>
    <lineage>
        <taxon>Bacteria</taxon>
        <taxon>Bacillati</taxon>
        <taxon>Bacillota</taxon>
        <taxon>Clostridia</taxon>
        <taxon>Eubacteriales</taxon>
        <taxon>Eubacteriaceae</taxon>
        <taxon>Eubacterium</taxon>
    </lineage>
</organism>
<dbReference type="Pfam" id="PF09719">
    <property type="entry name" value="C_GCAxxG_C_C"/>
    <property type="match status" value="1"/>
</dbReference>
<dbReference type="OrthoDB" id="9805474at2"/>
<dbReference type="PROSITE" id="PS50883">
    <property type="entry name" value="EAL"/>
    <property type="match status" value="1"/>
</dbReference>
<feature type="domain" description="EAL" evidence="1">
    <location>
        <begin position="328"/>
        <end position="579"/>
    </location>
</feature>
<dbReference type="InterPro" id="IPR035919">
    <property type="entry name" value="EAL_sf"/>
</dbReference>
<dbReference type="NCBIfam" id="TIGR01909">
    <property type="entry name" value="C_GCAxxG_C_C"/>
    <property type="match status" value="1"/>
</dbReference>
<proteinExistence type="predicted"/>
<accession>N2AJG2</accession>
<dbReference type="HOGENOM" id="CLU_000445_70_50_9"/>
<dbReference type="CDD" id="cd01948">
    <property type="entry name" value="EAL"/>
    <property type="match status" value="1"/>
</dbReference>
<name>N2AJG2_9FIRM</name>
<dbReference type="PATRIC" id="fig|1235802.3.peg.3415"/>
<dbReference type="Pfam" id="PF00563">
    <property type="entry name" value="EAL"/>
    <property type="match status" value="1"/>
</dbReference>
<feature type="domain" description="GGDEF" evidence="2">
    <location>
        <begin position="192"/>
        <end position="319"/>
    </location>
</feature>
<dbReference type="PANTHER" id="PTHR33121">
    <property type="entry name" value="CYCLIC DI-GMP PHOSPHODIESTERASE PDEF"/>
    <property type="match status" value="1"/>
</dbReference>
<dbReference type="Gene3D" id="3.20.20.450">
    <property type="entry name" value="EAL domain"/>
    <property type="match status" value="1"/>
</dbReference>
<dbReference type="Proteomes" id="UP000012589">
    <property type="component" value="Unassembled WGS sequence"/>
</dbReference>
<reference evidence="3 4" key="1">
    <citation type="journal article" date="2014" name="Genome Announc.">
        <title>Draft genome sequences of the altered schaedler flora, a defined bacterial community from gnotobiotic mice.</title>
        <authorList>
            <person name="Wannemuehler M.J."/>
            <person name="Overstreet A.M."/>
            <person name="Ward D.V."/>
            <person name="Phillips G.J."/>
        </authorList>
    </citation>
    <scope>NUCLEOTIDE SEQUENCE [LARGE SCALE GENOMIC DNA]</scope>
    <source>
        <strain evidence="3 4">ASF492</strain>
    </source>
</reference>
<gene>
    <name evidence="3" type="ORF">C823_03229</name>
</gene>
<evidence type="ECO:0000313" key="4">
    <source>
        <dbReference type="Proteomes" id="UP000012589"/>
    </source>
</evidence>
<dbReference type="InterPro" id="IPR050706">
    <property type="entry name" value="Cyclic-di-GMP_PDE-like"/>
</dbReference>
<comment type="caution">
    <text evidence="3">The sequence shown here is derived from an EMBL/GenBank/DDBJ whole genome shotgun (WGS) entry which is preliminary data.</text>
</comment>
<dbReference type="SUPFAM" id="SSF55073">
    <property type="entry name" value="Nucleotide cyclase"/>
    <property type="match status" value="1"/>
</dbReference>
<dbReference type="EMBL" id="AQFT01000096">
    <property type="protein sequence ID" value="EMZ24544.1"/>
    <property type="molecule type" value="Genomic_DNA"/>
</dbReference>
<dbReference type="InterPro" id="IPR029787">
    <property type="entry name" value="Nucleotide_cyclase"/>
</dbReference>
<dbReference type="GO" id="GO:0071111">
    <property type="term" value="F:cyclic-guanylate-specific phosphodiesterase activity"/>
    <property type="evidence" value="ECO:0007669"/>
    <property type="project" value="InterPro"/>
</dbReference>
<dbReference type="AlphaFoldDB" id="N2AJG2"/>
<evidence type="ECO:0000259" key="2">
    <source>
        <dbReference type="PROSITE" id="PS50887"/>
    </source>
</evidence>
<dbReference type="PROSITE" id="PS50887">
    <property type="entry name" value="GGDEF"/>
    <property type="match status" value="1"/>
</dbReference>
<dbReference type="InterPro" id="IPR000160">
    <property type="entry name" value="GGDEF_dom"/>
</dbReference>
<dbReference type="SUPFAM" id="SSF141868">
    <property type="entry name" value="EAL domain-like"/>
    <property type="match status" value="1"/>
</dbReference>
<dbReference type="PANTHER" id="PTHR33121:SF71">
    <property type="entry name" value="OXYGEN SENSOR PROTEIN DOSP"/>
    <property type="match status" value="1"/>
</dbReference>
<dbReference type="SMART" id="SM00267">
    <property type="entry name" value="GGDEF"/>
    <property type="match status" value="1"/>
</dbReference>
<dbReference type="InterPro" id="IPR043128">
    <property type="entry name" value="Rev_trsase/Diguanyl_cyclase"/>
</dbReference>
<evidence type="ECO:0000313" key="3">
    <source>
        <dbReference type="EMBL" id="EMZ24544.1"/>
    </source>
</evidence>
<dbReference type="InterPro" id="IPR010181">
    <property type="entry name" value="CGCAxxGCC_motif"/>
</dbReference>
<dbReference type="STRING" id="1235802.C823_03229"/>
<dbReference type="Pfam" id="PF00990">
    <property type="entry name" value="GGDEF"/>
    <property type="match status" value="1"/>
</dbReference>
<dbReference type="eggNOG" id="COG5001">
    <property type="taxonomic scope" value="Bacteria"/>
</dbReference>